<dbReference type="InterPro" id="IPR029058">
    <property type="entry name" value="AB_hydrolase_fold"/>
</dbReference>
<keyword evidence="3" id="KW-1185">Reference proteome</keyword>
<name>A0ABV7HIK7_9GAMM</name>
<dbReference type="RefSeq" id="WP_386722583.1">
    <property type="nucleotide sequence ID" value="NZ_JBHRSZ010000007.1"/>
</dbReference>
<evidence type="ECO:0000313" key="3">
    <source>
        <dbReference type="Proteomes" id="UP001595476"/>
    </source>
</evidence>
<dbReference type="InterPro" id="IPR000639">
    <property type="entry name" value="Epox_hydrolase-like"/>
</dbReference>
<evidence type="ECO:0000259" key="1">
    <source>
        <dbReference type="Pfam" id="PF00561"/>
    </source>
</evidence>
<evidence type="ECO:0000313" key="2">
    <source>
        <dbReference type="EMBL" id="MFC3152656.1"/>
    </source>
</evidence>
<dbReference type="SUPFAM" id="SSF53474">
    <property type="entry name" value="alpha/beta-Hydrolases"/>
    <property type="match status" value="1"/>
</dbReference>
<comment type="caution">
    <text evidence="2">The sequence shown here is derived from an EMBL/GenBank/DDBJ whole genome shotgun (WGS) entry which is preliminary data.</text>
</comment>
<dbReference type="PRINTS" id="PR00412">
    <property type="entry name" value="EPOXHYDRLASE"/>
</dbReference>
<proteinExistence type="predicted"/>
<organism evidence="2 3">
    <name type="scientific">Litoribrevibacter euphylliae</name>
    <dbReference type="NCBI Taxonomy" id="1834034"/>
    <lineage>
        <taxon>Bacteria</taxon>
        <taxon>Pseudomonadati</taxon>
        <taxon>Pseudomonadota</taxon>
        <taxon>Gammaproteobacteria</taxon>
        <taxon>Oceanospirillales</taxon>
        <taxon>Oceanospirillaceae</taxon>
        <taxon>Litoribrevibacter</taxon>
    </lineage>
</organism>
<dbReference type="InterPro" id="IPR000073">
    <property type="entry name" value="AB_hydrolase_1"/>
</dbReference>
<dbReference type="Gene3D" id="3.40.50.1820">
    <property type="entry name" value="alpha/beta hydrolase"/>
    <property type="match status" value="1"/>
</dbReference>
<dbReference type="Pfam" id="PF00561">
    <property type="entry name" value="Abhydrolase_1"/>
    <property type="match status" value="1"/>
</dbReference>
<dbReference type="Proteomes" id="UP001595476">
    <property type="component" value="Unassembled WGS sequence"/>
</dbReference>
<dbReference type="InterPro" id="IPR050266">
    <property type="entry name" value="AB_hydrolase_sf"/>
</dbReference>
<dbReference type="PANTHER" id="PTHR43798">
    <property type="entry name" value="MONOACYLGLYCEROL LIPASE"/>
    <property type="match status" value="1"/>
</dbReference>
<keyword evidence="2" id="KW-0378">Hydrolase</keyword>
<dbReference type="PANTHER" id="PTHR43798:SF24">
    <property type="entry name" value="CIS-3-ALKYL-4-ALKYLOXETAN-2-ONE DECARBOXYLASE"/>
    <property type="match status" value="1"/>
</dbReference>
<protein>
    <submittedName>
        <fullName evidence="2">Alpha/beta fold hydrolase</fullName>
    </submittedName>
</protein>
<dbReference type="GO" id="GO:0016787">
    <property type="term" value="F:hydrolase activity"/>
    <property type="evidence" value="ECO:0007669"/>
    <property type="project" value="UniProtKB-KW"/>
</dbReference>
<sequence>MKHTILGKHVHFERKGSGEPMLFLHGNPDTSYMWHRLIGELQGDFLCLAPDLPGYGQSQVPDGFDYSLDQQAQYLERFVASLDLNQPVHLVVHDVGGFFGLAWAVMYPERIRSITIFNTIFTPEYRWHTLGKVWRTPLLGEFSLKSMSKRAFIHSIRSAAPHYPKEDIVASFDQLTPSTHKNLLKLYRAMSPRKFKGWHQQLQALNSDVPMQVLWGVKDPYISRNMAHSFGTERVHFFEENSHWLPAEQPQASAELIRAFVFQNKVVKNKMAQNESTELVTKPALAR</sequence>
<reference evidence="3" key="1">
    <citation type="journal article" date="2019" name="Int. J. Syst. Evol. Microbiol.">
        <title>The Global Catalogue of Microorganisms (GCM) 10K type strain sequencing project: providing services to taxonomists for standard genome sequencing and annotation.</title>
        <authorList>
            <consortium name="The Broad Institute Genomics Platform"/>
            <consortium name="The Broad Institute Genome Sequencing Center for Infectious Disease"/>
            <person name="Wu L."/>
            <person name="Ma J."/>
        </authorList>
    </citation>
    <scope>NUCLEOTIDE SEQUENCE [LARGE SCALE GENOMIC DNA]</scope>
    <source>
        <strain evidence="3">KCTC 52438</strain>
    </source>
</reference>
<accession>A0ABV7HIK7</accession>
<gene>
    <name evidence="2" type="ORF">ACFOEK_16590</name>
</gene>
<feature type="domain" description="AB hydrolase-1" evidence="1">
    <location>
        <begin position="20"/>
        <end position="222"/>
    </location>
</feature>
<dbReference type="EMBL" id="JBHRSZ010000007">
    <property type="protein sequence ID" value="MFC3152656.1"/>
    <property type="molecule type" value="Genomic_DNA"/>
</dbReference>
<dbReference type="PRINTS" id="PR00111">
    <property type="entry name" value="ABHYDROLASE"/>
</dbReference>